<protein>
    <recommendedName>
        <fullName evidence="5">Secreted protein</fullName>
    </recommendedName>
</protein>
<dbReference type="EMBL" id="CP029788">
    <property type="protein sequence ID" value="AWT44184.1"/>
    <property type="molecule type" value="Genomic_DNA"/>
</dbReference>
<evidence type="ECO:0000313" key="3">
    <source>
        <dbReference type="EMBL" id="AWT44184.1"/>
    </source>
</evidence>
<accession>A0A2U9P4L1</accession>
<gene>
    <name evidence="3" type="ORF">DMT42_18955</name>
</gene>
<evidence type="ECO:0000256" key="2">
    <source>
        <dbReference type="SAM" id="SignalP"/>
    </source>
</evidence>
<organism evidence="3 4">
    <name type="scientific">Streptomyces actuosus</name>
    <dbReference type="NCBI Taxonomy" id="1885"/>
    <lineage>
        <taxon>Bacteria</taxon>
        <taxon>Bacillati</taxon>
        <taxon>Actinomycetota</taxon>
        <taxon>Actinomycetes</taxon>
        <taxon>Kitasatosporales</taxon>
        <taxon>Streptomycetaceae</taxon>
        <taxon>Streptomyces</taxon>
    </lineage>
</organism>
<feature type="signal peptide" evidence="2">
    <location>
        <begin position="1"/>
        <end position="31"/>
    </location>
</feature>
<name>A0A2U9P4L1_STRAS</name>
<dbReference type="RefSeq" id="WP_110629090.1">
    <property type="nucleotide sequence ID" value="NZ_CP029788.1"/>
</dbReference>
<dbReference type="Proteomes" id="UP000247634">
    <property type="component" value="Chromosome"/>
</dbReference>
<evidence type="ECO:0000256" key="1">
    <source>
        <dbReference type="SAM" id="MobiDB-lite"/>
    </source>
</evidence>
<evidence type="ECO:0008006" key="5">
    <source>
        <dbReference type="Google" id="ProtNLM"/>
    </source>
</evidence>
<feature type="region of interest" description="Disordered" evidence="1">
    <location>
        <begin position="59"/>
        <end position="112"/>
    </location>
</feature>
<feature type="compositionally biased region" description="Low complexity" evidence="1">
    <location>
        <begin position="59"/>
        <end position="73"/>
    </location>
</feature>
<keyword evidence="2" id="KW-0732">Signal</keyword>
<dbReference type="KEGG" id="sact:DMT42_18955"/>
<dbReference type="AlphaFoldDB" id="A0A2U9P4L1"/>
<proteinExistence type="predicted"/>
<sequence length="112" mass="11525">MSRAPRAVPRSRTWLRVLVLLLALLVPGAHAGLTAAAPLAAPAPVAETAEHDLTETVALRTPARPAPRTAAPLRPCPLPAAPVPDGTGGRRTAVPSRAPHAPPAPRSVVLRC</sequence>
<evidence type="ECO:0000313" key="4">
    <source>
        <dbReference type="Proteomes" id="UP000247634"/>
    </source>
</evidence>
<feature type="chain" id="PRO_5016048431" description="Secreted protein" evidence="2">
    <location>
        <begin position="32"/>
        <end position="112"/>
    </location>
</feature>
<reference evidence="3 4" key="1">
    <citation type="submission" date="2018-06" db="EMBL/GenBank/DDBJ databases">
        <title>The complete genome sequence of a nosiheptide producer Streptomyces actuosus ATCC 25421: deducing the ability of producing a new class III lantibiotics.</title>
        <authorList>
            <person name="Liu W."/>
            <person name="Sun F."/>
            <person name="Hu Y."/>
        </authorList>
    </citation>
    <scope>NUCLEOTIDE SEQUENCE [LARGE SCALE GENOMIC DNA]</scope>
    <source>
        <strain evidence="3 4">ATCC 25421</strain>
    </source>
</reference>
<keyword evidence="4" id="KW-1185">Reference proteome</keyword>